<feature type="compositionally biased region" description="Acidic residues" evidence="4">
    <location>
        <begin position="1275"/>
        <end position="1288"/>
    </location>
</feature>
<evidence type="ECO:0000256" key="4">
    <source>
        <dbReference type="SAM" id="MobiDB-lite"/>
    </source>
</evidence>
<name>A0ABP0B6C8_9PEZI</name>
<evidence type="ECO:0000313" key="6">
    <source>
        <dbReference type="Proteomes" id="UP001642405"/>
    </source>
</evidence>
<protein>
    <submittedName>
        <fullName evidence="5">Uncharacterized protein</fullName>
    </submittedName>
</protein>
<evidence type="ECO:0000256" key="2">
    <source>
        <dbReference type="ARBA" id="ARBA00022737"/>
    </source>
</evidence>
<feature type="region of interest" description="Disordered" evidence="4">
    <location>
        <begin position="458"/>
        <end position="488"/>
    </location>
</feature>
<dbReference type="PANTHER" id="PTHR19879">
    <property type="entry name" value="TRANSCRIPTION INITIATION FACTOR TFIID"/>
    <property type="match status" value="1"/>
</dbReference>
<sequence length="1472" mass="160162">MAQVSSSTEPAPGVVIDQGDGKITITITTKSPSDDRPTLAGRNTRGLWHAAYKRLRSEASGLAYIVSRITYYDRLSLLLPTIPDFDSDDDDDDHDDEIDNPLYAALVSLYAAVLNQLILVIWANRMPHESGTEDDSPLMFGHTGMGFDSAAVHPIVVLESSVMEHARDKALEESIAELVRLLSLPPTSSDENGGLDNNARDPTIATDNLDDGNNHNDLRVDTGAGGNSDDRKTKADADDQGHNASSGIRGVLCAAHIQPPHSPPSDASPAVLEELYQWALEQDEFQKWLKAHATDRGSPDDRILLVHNPRSTSITMLLVDVLSEKVSTLADTENKVADMDAGRPRYALARASSDWSRDIDGTSVVSVVRDLIWIVLQNQPELKSHLENAVQTMNRRPLLGGDDNETKATSAVRGSSCDFYAALALLCRIVEDTRFQPTCFVVDYVDVMLDGVDGVYHSDKDGGDDNGKGDESERGSANVAQNGTARTSRKRGWTVRDLMALVRTTCSLSRNVSWVVLSSSMESSFLGDVGGRRLVPSPADSTLAEITHHFLRALLQQHLYPTYTSELLDELADIAHVNSDGVVSCRAFAKDLVDVPPEAMVDILSTLPRDDRLELQRPLSWIYDGLRSKNLAPIGAINDPSGEQLTHTVINAFQPLTALELTALTSLPGAVDAILRTPGIVRPVVDVREVHGGSGQAPDYYFCSSQASGAKRWVDSVDHTKMVVRHLRCLAEHYDASVPRREAQLSIYVKTAWLRHLDRVDDSALRLVQWLGPLLSGFVTGTAEAWLNDLETLGVTPVVWGMLQDLLPSPSTGGTLSPIAAALEALVARIAASEAMTVTPAEARQFLHMAGWYAGHDKPDTDKILPVLPQSPPVSLPGLPAPGNAELAEAKRKIGSLVGHTDKVCDCYWSYDGRLLVTISDDDTLQCWDRATLRRQCVTNHTFQGSLVMLSLSRTDPNALIALSRWEVVQFDLAKGAVPVARKSYSEGDLIEAPDETDSVMFSYMQFSGNDSSSLIVTCNTLPNGQTPAVVLRVPQLELQEVRYIEYGYKCLPSAVANALSHAPADDALQESDCLGAAMAHDLNLAAIVREDGSFDIYDTELARTIQETTSEVNWLSLSSNEELLMACYDSGKTDIWSTESGERVANLTGHNSWVRMAAFSPGNTLVATASFDGLVRLWDVEACRRAYVEACRRENQALEEVRSDDDSETGDNKTEGRLFDDNGDGQNAEDGKEESSDAAATDNIINNDGDGGPDDNGGDADDKESGEIQKSDSDADSDDDNVDDNDDSSMSSSTSSPSSSSVGEHWDPRATVVAGGFSVPGQDTLWDYQPRRLSISEGVDGQYLLHTEIGVWVLPIPGRMAIFWKGQLLSKFPDMFAPTKQYYFSSYACGVYTTDSETSTLITGTKNGKVLCFRYRDRESGEKTADETDTADSNEKQAGFSTEPHDQNGKASENEVDKTGQTKDGSTELVS</sequence>
<feature type="compositionally biased region" description="Low complexity" evidence="4">
    <location>
        <begin position="1238"/>
        <end position="1249"/>
    </location>
</feature>
<feature type="compositionally biased region" description="Basic and acidic residues" evidence="4">
    <location>
        <begin position="1264"/>
        <end position="1274"/>
    </location>
</feature>
<dbReference type="PROSITE" id="PS50294">
    <property type="entry name" value="WD_REPEATS_REGION"/>
    <property type="match status" value="2"/>
</dbReference>
<feature type="compositionally biased region" description="Basic and acidic residues" evidence="4">
    <location>
        <begin position="228"/>
        <end position="241"/>
    </location>
</feature>
<dbReference type="PROSITE" id="PS50082">
    <property type="entry name" value="WD_REPEATS_2"/>
    <property type="match status" value="2"/>
</dbReference>
<dbReference type="PANTHER" id="PTHR19879:SF9">
    <property type="entry name" value="TRANSCRIPTION INITIATION FACTOR TFIID SUBUNIT 5"/>
    <property type="match status" value="1"/>
</dbReference>
<evidence type="ECO:0000313" key="5">
    <source>
        <dbReference type="EMBL" id="CAK7215125.1"/>
    </source>
</evidence>
<reference evidence="5 6" key="1">
    <citation type="submission" date="2024-01" db="EMBL/GenBank/DDBJ databases">
        <authorList>
            <person name="Allen C."/>
            <person name="Tagirdzhanova G."/>
        </authorList>
    </citation>
    <scope>NUCLEOTIDE SEQUENCE [LARGE SCALE GENOMIC DNA]</scope>
</reference>
<dbReference type="Gene3D" id="2.130.10.10">
    <property type="entry name" value="YVTN repeat-like/Quinoprotein amine dehydrogenase"/>
    <property type="match status" value="2"/>
</dbReference>
<feature type="compositionally biased region" description="Polar residues" evidence="4">
    <location>
        <begin position="1463"/>
        <end position="1472"/>
    </location>
</feature>
<dbReference type="PROSITE" id="PS00678">
    <property type="entry name" value="WD_REPEATS_1"/>
    <property type="match status" value="1"/>
</dbReference>
<accession>A0ABP0B6C8</accession>
<feature type="region of interest" description="Disordered" evidence="4">
    <location>
        <begin position="1422"/>
        <end position="1472"/>
    </location>
</feature>
<evidence type="ECO:0000256" key="3">
    <source>
        <dbReference type="PROSITE-ProRule" id="PRU00221"/>
    </source>
</evidence>
<feature type="compositionally biased region" description="Basic and acidic residues" evidence="4">
    <location>
        <begin position="1211"/>
        <end position="1221"/>
    </location>
</feature>
<dbReference type="InterPro" id="IPR015943">
    <property type="entry name" value="WD40/YVTN_repeat-like_dom_sf"/>
</dbReference>
<dbReference type="InterPro" id="IPR001680">
    <property type="entry name" value="WD40_rpt"/>
</dbReference>
<feature type="compositionally biased region" description="Low complexity" evidence="4">
    <location>
        <begin position="1289"/>
        <end position="1302"/>
    </location>
</feature>
<proteinExistence type="predicted"/>
<feature type="compositionally biased region" description="Acidic residues" evidence="4">
    <location>
        <begin position="1252"/>
        <end position="1263"/>
    </location>
</feature>
<feature type="region of interest" description="Disordered" evidence="4">
    <location>
        <begin position="1200"/>
        <end position="1307"/>
    </location>
</feature>
<keyword evidence="2" id="KW-0677">Repeat</keyword>
<dbReference type="InterPro" id="IPR036322">
    <property type="entry name" value="WD40_repeat_dom_sf"/>
</dbReference>
<feature type="repeat" description="WD" evidence="3">
    <location>
        <begin position="1148"/>
        <end position="1189"/>
    </location>
</feature>
<dbReference type="SUPFAM" id="SSF50978">
    <property type="entry name" value="WD40 repeat-like"/>
    <property type="match status" value="1"/>
</dbReference>
<dbReference type="Proteomes" id="UP001642405">
    <property type="component" value="Unassembled WGS sequence"/>
</dbReference>
<dbReference type="InterPro" id="IPR019775">
    <property type="entry name" value="WD40_repeat_CS"/>
</dbReference>
<dbReference type="SMART" id="SM00320">
    <property type="entry name" value="WD40"/>
    <property type="match status" value="3"/>
</dbReference>
<feature type="region of interest" description="Disordered" evidence="4">
    <location>
        <begin position="185"/>
        <end position="246"/>
    </location>
</feature>
<gene>
    <name evidence="5" type="ORF">SCUCBS95973_002372</name>
</gene>
<feature type="compositionally biased region" description="Basic and acidic residues" evidence="4">
    <location>
        <begin position="1444"/>
        <end position="1462"/>
    </location>
</feature>
<feature type="compositionally biased region" description="Basic and acidic residues" evidence="4">
    <location>
        <begin position="458"/>
        <end position="474"/>
    </location>
</feature>
<dbReference type="EMBL" id="CAWUHB010000009">
    <property type="protein sequence ID" value="CAK7215125.1"/>
    <property type="molecule type" value="Genomic_DNA"/>
</dbReference>
<evidence type="ECO:0000256" key="1">
    <source>
        <dbReference type="ARBA" id="ARBA00022574"/>
    </source>
</evidence>
<keyword evidence="1 3" id="KW-0853">WD repeat</keyword>
<keyword evidence="6" id="KW-1185">Reference proteome</keyword>
<comment type="caution">
    <text evidence="5">The sequence shown here is derived from an EMBL/GenBank/DDBJ whole genome shotgun (WGS) entry which is preliminary data.</text>
</comment>
<organism evidence="5 6">
    <name type="scientific">Sporothrix curviconia</name>
    <dbReference type="NCBI Taxonomy" id="1260050"/>
    <lineage>
        <taxon>Eukaryota</taxon>
        <taxon>Fungi</taxon>
        <taxon>Dikarya</taxon>
        <taxon>Ascomycota</taxon>
        <taxon>Pezizomycotina</taxon>
        <taxon>Sordariomycetes</taxon>
        <taxon>Sordariomycetidae</taxon>
        <taxon>Ophiostomatales</taxon>
        <taxon>Ophiostomataceae</taxon>
        <taxon>Sporothrix</taxon>
    </lineage>
</organism>
<feature type="repeat" description="WD" evidence="3">
    <location>
        <begin position="897"/>
        <end position="929"/>
    </location>
</feature>
<dbReference type="Pfam" id="PF00400">
    <property type="entry name" value="WD40"/>
    <property type="match status" value="2"/>
</dbReference>